<comment type="caution">
    <text evidence="7">The sequence shown here is derived from an EMBL/GenBank/DDBJ whole genome shotgun (WGS) entry which is preliminary data.</text>
</comment>
<reference evidence="7 8" key="1">
    <citation type="submission" date="2019-03" db="EMBL/GenBank/DDBJ databases">
        <title>Genomic Encyclopedia of Type Strains, Phase III (KMG-III): the genomes of soil and plant-associated and newly described type strains.</title>
        <authorList>
            <person name="Whitman W."/>
        </authorList>
    </citation>
    <scope>NUCLEOTIDE SEQUENCE [LARGE SCALE GENOMIC DNA]</scope>
    <source>
        <strain evidence="7 8">LMG 29544</strain>
    </source>
</reference>
<dbReference type="PROSITE" id="PS00216">
    <property type="entry name" value="SUGAR_TRANSPORT_1"/>
    <property type="match status" value="1"/>
</dbReference>
<dbReference type="InterPro" id="IPR011701">
    <property type="entry name" value="MFS"/>
</dbReference>
<gene>
    <name evidence="7" type="ORF">BX592_101385</name>
</gene>
<keyword evidence="2 5" id="KW-0812">Transmembrane</keyword>
<dbReference type="InterPro" id="IPR036259">
    <property type="entry name" value="MFS_trans_sf"/>
</dbReference>
<dbReference type="PROSITE" id="PS00217">
    <property type="entry name" value="SUGAR_TRANSPORT_2"/>
    <property type="match status" value="1"/>
</dbReference>
<proteinExistence type="predicted"/>
<dbReference type="EMBL" id="SORE01000001">
    <property type="protein sequence ID" value="TDY54929.1"/>
    <property type="molecule type" value="Genomic_DNA"/>
</dbReference>
<feature type="transmembrane region" description="Helical" evidence="5">
    <location>
        <begin position="169"/>
        <end position="188"/>
    </location>
</feature>
<feature type="transmembrane region" description="Helical" evidence="5">
    <location>
        <begin position="358"/>
        <end position="377"/>
    </location>
</feature>
<comment type="subcellular location">
    <subcellularLocation>
        <location evidence="1">Membrane</location>
        <topology evidence="1">Multi-pass membrane protein</topology>
    </subcellularLocation>
</comment>
<dbReference type="GO" id="GO:0046943">
    <property type="term" value="F:carboxylic acid transmembrane transporter activity"/>
    <property type="evidence" value="ECO:0007669"/>
    <property type="project" value="TreeGrafter"/>
</dbReference>
<dbReference type="SUPFAM" id="SSF103473">
    <property type="entry name" value="MFS general substrate transporter"/>
    <property type="match status" value="1"/>
</dbReference>
<keyword evidence="3 5" id="KW-1133">Transmembrane helix</keyword>
<evidence type="ECO:0000259" key="6">
    <source>
        <dbReference type="PROSITE" id="PS50850"/>
    </source>
</evidence>
<dbReference type="InterPro" id="IPR020846">
    <property type="entry name" value="MFS_dom"/>
</dbReference>
<dbReference type="Pfam" id="PF07690">
    <property type="entry name" value="MFS_1"/>
    <property type="match status" value="1"/>
</dbReference>
<protein>
    <submittedName>
        <fullName evidence="7">Sugar phosphate permease</fullName>
    </submittedName>
</protein>
<feature type="transmembrane region" description="Helical" evidence="5">
    <location>
        <begin position="50"/>
        <end position="73"/>
    </location>
</feature>
<keyword evidence="8" id="KW-1185">Reference proteome</keyword>
<dbReference type="AlphaFoldDB" id="A0A4R8M0U1"/>
<evidence type="ECO:0000256" key="4">
    <source>
        <dbReference type="ARBA" id="ARBA00023136"/>
    </source>
</evidence>
<dbReference type="InterPro" id="IPR005829">
    <property type="entry name" value="Sugar_transporter_CS"/>
</dbReference>
<evidence type="ECO:0000256" key="2">
    <source>
        <dbReference type="ARBA" id="ARBA00022692"/>
    </source>
</evidence>
<dbReference type="PROSITE" id="PS50850">
    <property type="entry name" value="MFS"/>
    <property type="match status" value="1"/>
</dbReference>
<organism evidence="7 8">
    <name type="scientific">Paraburkholderia rhizosphaerae</name>
    <dbReference type="NCBI Taxonomy" id="480658"/>
    <lineage>
        <taxon>Bacteria</taxon>
        <taxon>Pseudomonadati</taxon>
        <taxon>Pseudomonadota</taxon>
        <taxon>Betaproteobacteria</taxon>
        <taxon>Burkholderiales</taxon>
        <taxon>Burkholderiaceae</taxon>
        <taxon>Paraburkholderia</taxon>
    </lineage>
</organism>
<evidence type="ECO:0000256" key="5">
    <source>
        <dbReference type="SAM" id="Phobius"/>
    </source>
</evidence>
<feature type="transmembrane region" description="Helical" evidence="5">
    <location>
        <begin position="85"/>
        <end position="107"/>
    </location>
</feature>
<keyword evidence="4 5" id="KW-0472">Membrane</keyword>
<evidence type="ECO:0000256" key="3">
    <source>
        <dbReference type="ARBA" id="ARBA00022989"/>
    </source>
</evidence>
<feature type="transmembrane region" description="Helical" evidence="5">
    <location>
        <begin position="383"/>
        <end position="401"/>
    </location>
</feature>
<dbReference type="Proteomes" id="UP000295509">
    <property type="component" value="Unassembled WGS sequence"/>
</dbReference>
<dbReference type="CDD" id="cd17371">
    <property type="entry name" value="MFS_MucK"/>
    <property type="match status" value="1"/>
</dbReference>
<feature type="transmembrane region" description="Helical" evidence="5">
    <location>
        <begin position="316"/>
        <end position="337"/>
    </location>
</feature>
<feature type="transmembrane region" description="Helical" evidence="5">
    <location>
        <begin position="291"/>
        <end position="310"/>
    </location>
</feature>
<dbReference type="RefSeq" id="WP_134189935.1">
    <property type="nucleotide sequence ID" value="NZ_JBHLUW010000027.1"/>
</dbReference>
<feature type="transmembrane region" description="Helical" evidence="5">
    <location>
        <begin position="143"/>
        <end position="163"/>
    </location>
</feature>
<accession>A0A4R8M0U1</accession>
<dbReference type="PANTHER" id="PTHR23508">
    <property type="entry name" value="CARBOXYLIC ACID TRANSPORTER PROTEIN HOMOLOG"/>
    <property type="match status" value="1"/>
</dbReference>
<evidence type="ECO:0000256" key="1">
    <source>
        <dbReference type="ARBA" id="ARBA00004141"/>
    </source>
</evidence>
<evidence type="ECO:0000313" key="7">
    <source>
        <dbReference type="EMBL" id="TDY54929.1"/>
    </source>
</evidence>
<feature type="transmembrane region" description="Helical" evidence="5">
    <location>
        <begin position="263"/>
        <end position="284"/>
    </location>
</feature>
<feature type="transmembrane region" description="Helical" evidence="5">
    <location>
        <begin position="113"/>
        <end position="131"/>
    </location>
</feature>
<evidence type="ECO:0000313" key="8">
    <source>
        <dbReference type="Proteomes" id="UP000295509"/>
    </source>
</evidence>
<dbReference type="GO" id="GO:0005886">
    <property type="term" value="C:plasma membrane"/>
    <property type="evidence" value="ECO:0007669"/>
    <property type="project" value="TreeGrafter"/>
</dbReference>
<sequence length="413" mass="44359">MQPWYSTMAPAQRRTFWACFLGWVLDAMDVQLFAFVIPTLLGAWGMSKAQAGVIGTSALVASAVGGVIAGLLADRIGRVRVLKIAILWFSLFTGLSAFTNSFHQLLFTRSLQGIGFGGEWAAGAILIGEVVDKRIRGRAVGSVQSGWPVGYALAALAYWALYTLLPEHLAWRALFLLGLAPGLLVLWMRRNIKESDAFDAAAHYREKSNTIKTFGLIFSQGMFTRTMLASLMAAGALGGNYTILTWLVTYLRETQSLTVNLTTMYLAVNIFGSFCGYIGMAYLSDGIGRRATFALSAAGATLTVLAYTRLHLPMSALLVLGFPLGLFQSGIVSGMGACFTELFPTHIRATAGGFSYNFGRGIGSLVPAAVGMTSLTLGLAPSIGTWAAASYVVVFIVAIFLPETRNKELEVHV</sequence>
<feature type="domain" description="Major facilitator superfamily (MFS) profile" evidence="6">
    <location>
        <begin position="15"/>
        <end position="405"/>
    </location>
</feature>
<dbReference type="OrthoDB" id="183263at2"/>
<dbReference type="Gene3D" id="1.20.1250.20">
    <property type="entry name" value="MFS general substrate transporter like domains"/>
    <property type="match status" value="2"/>
</dbReference>
<name>A0A4R8M0U1_9BURK</name>
<feature type="transmembrane region" description="Helical" evidence="5">
    <location>
        <begin position="228"/>
        <end position="251"/>
    </location>
</feature>
<dbReference type="PANTHER" id="PTHR23508:SF10">
    <property type="entry name" value="CARBOXYLIC ACID TRANSPORTER PROTEIN HOMOLOG"/>
    <property type="match status" value="1"/>
</dbReference>